<sequence length="741" mass="84299">MMDSGDGPPEPIRNLRKTMTRTLRNFDSAGEDQLTSAVGGAGEDGVFDPPARERPADGNWPQRECLSFTRSLVFYGNGSITTEHEEAAKYIEEARAMRKKYYDGHGVKCALEKQKLNRNSTGSSDTVDKVKTVMFDDSVEKAVDEMKTAAAGKEEAPIHLEYVFGPDGVVEIYQSSDFRRTKNLVQVPSLSDFVDDYQRLVEMSSSGAMRSFCFQRLQLLDSAFKMHVTINGTLENEAKSDLLGTDFYRTMKIDNHIHLAAAATAKQFVDFVRDKLENEGDTVVMEDGQTLKQVFEKAGLDSDHLTIDAFNVLADYSVYQRFDNFNSKYSPFRMAQMRKIFLKTDNHINGRYFAELTKIVLSRHEQRKGHTSACEMRLSVYGMERNEWLNVAKWVLTDWKGGIYPGNMLSSRNRWMVQIPRLWRVYCKKGGGVSFQNMLENLFIPLFEATLYPEEHPEVAELLNNIVGIDSVDDEGCLEAPLAYDKPSSWTQEENPAYSWQLYYLWANLEVLNRVRKSKGLHTIAFRPHAGETGDTMHLAATYMLCRSINHGINLDKQVSLQYLYYLDQVGMSISPLSNNFLFRKIGTNPFPKLFKRGLNVTLSTDDPLLFHMSDDALLEEYSVARASFDLSMTDMSEIARNSVLQSGFEADLKEEWLGKNFRKGLTHCDEDKTHVPLIRAKFRAEHLALEHLMVTLLAAGKGKMVLEQMMNQFGEARNGIRDILFSNMAEVPNFPEQNQL</sequence>
<dbReference type="PANTHER" id="PTHR11359">
    <property type="entry name" value="AMP DEAMINASE"/>
    <property type="match status" value="1"/>
</dbReference>
<dbReference type="Proteomes" id="UP001530400">
    <property type="component" value="Unassembled WGS sequence"/>
</dbReference>
<comment type="caution">
    <text evidence="3">The sequence shown here is derived from an EMBL/GenBank/DDBJ whole genome shotgun (WGS) entry which is preliminary data.</text>
</comment>
<dbReference type="EMBL" id="JALLPJ020000322">
    <property type="protein sequence ID" value="KAL3795401.1"/>
    <property type="molecule type" value="Genomic_DNA"/>
</dbReference>
<evidence type="ECO:0000256" key="2">
    <source>
        <dbReference type="SAM" id="MobiDB-lite"/>
    </source>
</evidence>
<evidence type="ECO:0008006" key="5">
    <source>
        <dbReference type="Google" id="ProtNLM"/>
    </source>
</evidence>
<evidence type="ECO:0000313" key="3">
    <source>
        <dbReference type="EMBL" id="KAL3795401.1"/>
    </source>
</evidence>
<evidence type="ECO:0000256" key="1">
    <source>
        <dbReference type="ARBA" id="ARBA00006676"/>
    </source>
</evidence>
<proteinExistence type="inferred from homology"/>
<dbReference type="PANTHER" id="PTHR11359:SF0">
    <property type="entry name" value="AMP DEAMINASE"/>
    <property type="match status" value="1"/>
</dbReference>
<dbReference type="SUPFAM" id="SSF51556">
    <property type="entry name" value="Metallo-dependent hydrolases"/>
    <property type="match status" value="1"/>
</dbReference>
<dbReference type="Pfam" id="PF19326">
    <property type="entry name" value="AMP_deaminase"/>
    <property type="match status" value="1"/>
</dbReference>
<dbReference type="InterPro" id="IPR032466">
    <property type="entry name" value="Metal_Hydrolase"/>
</dbReference>
<gene>
    <name evidence="3" type="ORF">ACHAWO_002648</name>
</gene>
<reference evidence="3 4" key="1">
    <citation type="submission" date="2024-10" db="EMBL/GenBank/DDBJ databases">
        <title>Updated reference genomes for cyclostephanoid diatoms.</title>
        <authorList>
            <person name="Roberts W.R."/>
            <person name="Alverson A.J."/>
        </authorList>
    </citation>
    <scope>NUCLEOTIDE SEQUENCE [LARGE SCALE GENOMIC DNA]</scope>
    <source>
        <strain evidence="3 4">AJA010-31</strain>
    </source>
</reference>
<accession>A0ABD3Q5Z2</accession>
<comment type="similarity">
    <text evidence="1">Belongs to the metallo-dependent hydrolases superfamily. Adenosine and AMP deaminases family.</text>
</comment>
<dbReference type="AlphaFoldDB" id="A0ABD3Q5Z2"/>
<protein>
    <recommendedName>
        <fullName evidence="5">AMP deaminase</fullName>
    </recommendedName>
</protein>
<name>A0ABD3Q5Z2_9STRA</name>
<feature type="region of interest" description="Disordered" evidence="2">
    <location>
        <begin position="36"/>
        <end position="60"/>
    </location>
</feature>
<keyword evidence="4" id="KW-1185">Reference proteome</keyword>
<dbReference type="Gene3D" id="4.10.800.20">
    <property type="match status" value="1"/>
</dbReference>
<evidence type="ECO:0000313" key="4">
    <source>
        <dbReference type="Proteomes" id="UP001530400"/>
    </source>
</evidence>
<dbReference type="InterPro" id="IPR006329">
    <property type="entry name" value="AMPD"/>
</dbReference>
<dbReference type="Gene3D" id="3.20.20.140">
    <property type="entry name" value="Metal-dependent hydrolases"/>
    <property type="match status" value="1"/>
</dbReference>
<organism evidence="3 4">
    <name type="scientific">Cyclotella atomus</name>
    <dbReference type="NCBI Taxonomy" id="382360"/>
    <lineage>
        <taxon>Eukaryota</taxon>
        <taxon>Sar</taxon>
        <taxon>Stramenopiles</taxon>
        <taxon>Ochrophyta</taxon>
        <taxon>Bacillariophyta</taxon>
        <taxon>Coscinodiscophyceae</taxon>
        <taxon>Thalassiosirophycidae</taxon>
        <taxon>Stephanodiscales</taxon>
        <taxon>Stephanodiscaceae</taxon>
        <taxon>Cyclotella</taxon>
    </lineage>
</organism>